<dbReference type="HOGENOM" id="CLU_011822_0_1_1"/>
<dbReference type="PANTHER" id="PTHR31236:SF2">
    <property type="entry name" value="BURP DOMAIN PROTEIN RD22"/>
    <property type="match status" value="1"/>
</dbReference>
<accession>U5CWG1</accession>
<dbReference type="OMA" id="TECEERP"/>
<keyword evidence="3" id="KW-1185">Reference proteome</keyword>
<evidence type="ECO:0000313" key="2">
    <source>
        <dbReference type="EMBL" id="ERN17666.1"/>
    </source>
</evidence>
<dbReference type="SMART" id="SM01045">
    <property type="entry name" value="BURP"/>
    <property type="match status" value="1"/>
</dbReference>
<sequence length="274" mass="30391">MEDQVHDLPNMALFSSEKDLKPGNHFTFDFGTKDAQQPMPTFLPRRVADTLPFSSSKWPEILAHFSVWPSLVEAKAMKRTLTECEERPINGEVKHCTTSLESMIDFSTACLEKAVQIVATTTTTTTTTTTKTKAANLRQPKKYAVGSAVHQVVAPKSVACHAQCYAYAVFYCHEFTTTRLYKVPLLSEDGSTKVEAVAVCHFDTSAWNPNHVASKCSRSSLGPSRCATSWPMITSSGSLSHETRSMHKTLPYHHCYTPPWSIGFEHLVNGCIRG</sequence>
<name>U5CWG1_AMBTC</name>
<gene>
    <name evidence="2" type="ORF">AMTR_s00059p00191030</name>
</gene>
<dbReference type="Gramene" id="ERN17666">
    <property type="protein sequence ID" value="ERN17666"/>
    <property type="gene ID" value="AMTR_s00059p00191030"/>
</dbReference>
<dbReference type="InterPro" id="IPR004873">
    <property type="entry name" value="BURP_dom"/>
</dbReference>
<reference evidence="3" key="1">
    <citation type="journal article" date="2013" name="Science">
        <title>The Amborella genome and the evolution of flowering plants.</title>
        <authorList>
            <consortium name="Amborella Genome Project"/>
        </authorList>
    </citation>
    <scope>NUCLEOTIDE SEQUENCE [LARGE SCALE GENOMIC DNA]</scope>
</reference>
<evidence type="ECO:0000259" key="1">
    <source>
        <dbReference type="PROSITE" id="PS51277"/>
    </source>
</evidence>
<proteinExistence type="predicted"/>
<dbReference type="InterPro" id="IPR044816">
    <property type="entry name" value="BURP"/>
</dbReference>
<feature type="domain" description="BURP" evidence="1">
    <location>
        <begin position="14"/>
        <end position="244"/>
    </location>
</feature>
<dbReference type="EMBL" id="KI392312">
    <property type="protein sequence ID" value="ERN17666.1"/>
    <property type="molecule type" value="Genomic_DNA"/>
</dbReference>
<organism evidence="2 3">
    <name type="scientific">Amborella trichopoda</name>
    <dbReference type="NCBI Taxonomy" id="13333"/>
    <lineage>
        <taxon>Eukaryota</taxon>
        <taxon>Viridiplantae</taxon>
        <taxon>Streptophyta</taxon>
        <taxon>Embryophyta</taxon>
        <taxon>Tracheophyta</taxon>
        <taxon>Spermatophyta</taxon>
        <taxon>Magnoliopsida</taxon>
        <taxon>Amborellales</taxon>
        <taxon>Amborellaceae</taxon>
        <taxon>Amborella</taxon>
    </lineage>
</organism>
<dbReference type="Proteomes" id="UP000017836">
    <property type="component" value="Unassembled WGS sequence"/>
</dbReference>
<protein>
    <recommendedName>
        <fullName evidence="1">BURP domain-containing protein</fullName>
    </recommendedName>
</protein>
<evidence type="ECO:0000313" key="3">
    <source>
        <dbReference type="Proteomes" id="UP000017836"/>
    </source>
</evidence>
<dbReference type="eggNOG" id="ENOG502QQHP">
    <property type="taxonomic scope" value="Eukaryota"/>
</dbReference>
<dbReference type="PROSITE" id="PS51277">
    <property type="entry name" value="BURP"/>
    <property type="match status" value="1"/>
</dbReference>
<dbReference type="Pfam" id="PF03181">
    <property type="entry name" value="BURP"/>
    <property type="match status" value="1"/>
</dbReference>
<dbReference type="AlphaFoldDB" id="U5CWG1"/>
<dbReference type="PANTHER" id="PTHR31236">
    <property type="entry name" value="BURP DOMAIN PROTEIN USPL1-LIKE"/>
    <property type="match status" value="1"/>
</dbReference>